<evidence type="ECO:0000259" key="6">
    <source>
        <dbReference type="SMART" id="SM01086"/>
    </source>
</evidence>
<feature type="region of interest" description="Disordered" evidence="4">
    <location>
        <begin position="16"/>
        <end position="37"/>
    </location>
</feature>
<evidence type="ECO:0000256" key="3">
    <source>
        <dbReference type="ARBA" id="ARBA00023186"/>
    </source>
</evidence>
<keyword evidence="3" id="KW-0143">Chaperone</keyword>
<gene>
    <name evidence="7" type="ORF">EFBL_1658</name>
</gene>
<dbReference type="SMART" id="SM01086">
    <property type="entry name" value="ClpB_D2-small"/>
    <property type="match status" value="1"/>
</dbReference>
<dbReference type="RefSeq" id="WP_096181734.1">
    <property type="nucleotide sequence ID" value="NZ_BDUF01000044.1"/>
</dbReference>
<proteinExistence type="predicted"/>
<dbReference type="SUPFAM" id="SSF52540">
    <property type="entry name" value="P-loop containing nucleoside triphosphate hydrolases"/>
    <property type="match status" value="1"/>
</dbReference>
<reference evidence="8" key="1">
    <citation type="submission" date="2017-07" db="EMBL/GenBank/DDBJ databases">
        <title>Draft genome sequence of Effusibacillus lacus strain skLN1.</title>
        <authorList>
            <person name="Watanabe M."/>
            <person name="Kojima H."/>
            <person name="Fukui M."/>
        </authorList>
    </citation>
    <scope>NUCLEOTIDE SEQUENCE [LARGE SCALE GENOMIC DNA]</scope>
    <source>
        <strain evidence="8">skLN1</strain>
    </source>
</reference>
<feature type="domain" description="AAA+ ATPase" evidence="5">
    <location>
        <begin position="87"/>
        <end position="235"/>
    </location>
</feature>
<dbReference type="OrthoDB" id="9803641at2"/>
<evidence type="ECO:0000256" key="1">
    <source>
        <dbReference type="ARBA" id="ARBA00022741"/>
    </source>
</evidence>
<dbReference type="EMBL" id="BDUF01000044">
    <property type="protein sequence ID" value="GAX90032.1"/>
    <property type="molecule type" value="Genomic_DNA"/>
</dbReference>
<sequence length="385" mass="43724">MPFINDKLEYLAAERKRKEMEESQRVHDSDPKTTERAAGRIETRYRFDVEEVMNRLRKKIFGQEKALQCIENMLKIVRADLADPEKPLYIGLFLGPTGVGKTEIVRVLAQAIHGNRDAFCRVDMNTLSLDHYAAALTGAPPGYVGSKEGSTILDKEKIEGSYSRPGIVLFDEIEKASPQVILTLLNIFDNGIMRIASGEETIDFRNSLIFMTSNLGARDIQSFADNKLLFMAKLLIHFINPKGWKGREKGSLLDQVVKRKLEAMFRPEFINRIDDIITFNWLSQHTLFEITDTATEQINKRLHRHNCRLALDPSAKQFLVDKGFDKRFGARALNRAVRQYVQVPLAELLMERSPQDGFDTYIARKSSNGIELAIAKSEIPSSFGV</sequence>
<dbReference type="InterPro" id="IPR003593">
    <property type="entry name" value="AAA+_ATPase"/>
</dbReference>
<evidence type="ECO:0000313" key="7">
    <source>
        <dbReference type="EMBL" id="GAX90032.1"/>
    </source>
</evidence>
<organism evidence="7 8">
    <name type="scientific">Effusibacillus lacus</name>
    <dbReference type="NCBI Taxonomy" id="1348429"/>
    <lineage>
        <taxon>Bacteria</taxon>
        <taxon>Bacillati</taxon>
        <taxon>Bacillota</taxon>
        <taxon>Bacilli</taxon>
        <taxon>Bacillales</taxon>
        <taxon>Alicyclobacillaceae</taxon>
        <taxon>Effusibacillus</taxon>
    </lineage>
</organism>
<dbReference type="Proteomes" id="UP000217785">
    <property type="component" value="Unassembled WGS sequence"/>
</dbReference>
<dbReference type="Pfam" id="PF10431">
    <property type="entry name" value="ClpB_D2-small"/>
    <property type="match status" value="1"/>
</dbReference>
<dbReference type="PANTHER" id="PTHR11638:SF18">
    <property type="entry name" value="HEAT SHOCK PROTEIN 104"/>
    <property type="match status" value="1"/>
</dbReference>
<evidence type="ECO:0000259" key="5">
    <source>
        <dbReference type="SMART" id="SM00382"/>
    </source>
</evidence>
<dbReference type="Gene3D" id="1.10.8.60">
    <property type="match status" value="1"/>
</dbReference>
<evidence type="ECO:0000256" key="2">
    <source>
        <dbReference type="ARBA" id="ARBA00022840"/>
    </source>
</evidence>
<dbReference type="PANTHER" id="PTHR11638">
    <property type="entry name" value="ATP-DEPENDENT CLP PROTEASE"/>
    <property type="match status" value="1"/>
</dbReference>
<dbReference type="InterPro" id="IPR050130">
    <property type="entry name" value="ClpA_ClpB"/>
</dbReference>
<keyword evidence="2" id="KW-0067">ATP-binding</keyword>
<dbReference type="InterPro" id="IPR001270">
    <property type="entry name" value="ClpA/B"/>
</dbReference>
<evidence type="ECO:0000313" key="8">
    <source>
        <dbReference type="Proteomes" id="UP000217785"/>
    </source>
</evidence>
<comment type="caution">
    <text evidence="7">The sequence shown here is derived from an EMBL/GenBank/DDBJ whole genome shotgun (WGS) entry which is preliminary data.</text>
</comment>
<dbReference type="GO" id="GO:0034605">
    <property type="term" value="P:cellular response to heat"/>
    <property type="evidence" value="ECO:0007669"/>
    <property type="project" value="TreeGrafter"/>
</dbReference>
<dbReference type="SMART" id="SM00382">
    <property type="entry name" value="AAA"/>
    <property type="match status" value="1"/>
</dbReference>
<accession>A0A292YDD7</accession>
<dbReference type="InterPro" id="IPR027417">
    <property type="entry name" value="P-loop_NTPase"/>
</dbReference>
<dbReference type="PRINTS" id="PR00300">
    <property type="entry name" value="CLPPROTEASEA"/>
</dbReference>
<evidence type="ECO:0000256" key="4">
    <source>
        <dbReference type="SAM" id="MobiDB-lite"/>
    </source>
</evidence>
<name>A0A292YDD7_9BACL</name>
<dbReference type="InterPro" id="IPR003959">
    <property type="entry name" value="ATPase_AAA_core"/>
</dbReference>
<keyword evidence="8" id="KW-1185">Reference proteome</keyword>
<dbReference type="InterPro" id="IPR019489">
    <property type="entry name" value="Clp_ATPase_C"/>
</dbReference>
<feature type="domain" description="Clp ATPase C-terminal" evidence="6">
    <location>
        <begin position="282"/>
        <end position="372"/>
    </location>
</feature>
<dbReference type="CDD" id="cd19499">
    <property type="entry name" value="RecA-like_ClpB_Hsp104-like"/>
    <property type="match status" value="1"/>
</dbReference>
<dbReference type="GO" id="GO:0016887">
    <property type="term" value="F:ATP hydrolysis activity"/>
    <property type="evidence" value="ECO:0007669"/>
    <property type="project" value="InterPro"/>
</dbReference>
<dbReference type="Gene3D" id="3.40.50.300">
    <property type="entry name" value="P-loop containing nucleotide triphosphate hydrolases"/>
    <property type="match status" value="1"/>
</dbReference>
<dbReference type="GO" id="GO:0005737">
    <property type="term" value="C:cytoplasm"/>
    <property type="evidence" value="ECO:0007669"/>
    <property type="project" value="TreeGrafter"/>
</dbReference>
<dbReference type="Pfam" id="PF07724">
    <property type="entry name" value="AAA_2"/>
    <property type="match status" value="1"/>
</dbReference>
<protein>
    <submittedName>
        <fullName evidence="7">ATPase AAA</fullName>
    </submittedName>
</protein>
<dbReference type="GO" id="GO:0005524">
    <property type="term" value="F:ATP binding"/>
    <property type="evidence" value="ECO:0007669"/>
    <property type="project" value="UniProtKB-KW"/>
</dbReference>
<dbReference type="AlphaFoldDB" id="A0A292YDD7"/>
<keyword evidence="1" id="KW-0547">Nucleotide-binding</keyword>